<dbReference type="InterPro" id="IPR047574">
    <property type="entry name" value="AD"/>
</dbReference>
<gene>
    <name evidence="2" type="ORF">MCOR_36935</name>
</gene>
<accession>A0A6J8D2S0</accession>
<dbReference type="Proteomes" id="UP000507470">
    <property type="component" value="Unassembled WGS sequence"/>
</dbReference>
<evidence type="ECO:0000259" key="1">
    <source>
        <dbReference type="PROSITE" id="PS52001"/>
    </source>
</evidence>
<dbReference type="Pfam" id="PF20417">
    <property type="entry name" value="Gemin6_C"/>
    <property type="match status" value="1"/>
</dbReference>
<dbReference type="GO" id="GO:0000387">
    <property type="term" value="P:spliceosomal snRNP assembly"/>
    <property type="evidence" value="ECO:0007669"/>
    <property type="project" value="TreeGrafter"/>
</dbReference>
<dbReference type="AlphaFoldDB" id="A0A6J8D2S0"/>
<keyword evidence="3" id="KW-1185">Reference proteome</keyword>
<dbReference type="GO" id="GO:0000245">
    <property type="term" value="P:spliceosomal complex assembly"/>
    <property type="evidence" value="ECO:0007669"/>
    <property type="project" value="InterPro"/>
</dbReference>
<dbReference type="GO" id="GO:0005634">
    <property type="term" value="C:nucleus"/>
    <property type="evidence" value="ECO:0007669"/>
    <property type="project" value="InterPro"/>
</dbReference>
<name>A0A6J8D2S0_MYTCO</name>
<protein>
    <submittedName>
        <fullName evidence="2">GEMIN6</fullName>
    </submittedName>
</protein>
<reference evidence="2 3" key="1">
    <citation type="submission" date="2020-06" db="EMBL/GenBank/DDBJ databases">
        <authorList>
            <person name="Li R."/>
            <person name="Bekaert M."/>
        </authorList>
    </citation>
    <scope>NUCLEOTIDE SEQUENCE [LARGE SCALE GENOMIC DNA]</scope>
    <source>
        <strain evidence="3">wild</strain>
    </source>
</reference>
<evidence type="ECO:0000313" key="3">
    <source>
        <dbReference type="Proteomes" id="UP000507470"/>
    </source>
</evidence>
<dbReference type="Pfam" id="PF06372">
    <property type="entry name" value="Gemin6"/>
    <property type="match status" value="1"/>
</dbReference>
<sequence>MSDETEIDPHNIFIKDPDEWMQYVYKQVNVLVEDGSEYTGWVYTIDPVSECIVLMTFNDDKTKMDIINGSSVSSISIIDEDTELHIKAKLDAMFRPKETSLLTEEELESLKKRLKLWLIKNRLPVQLTGNNDEILSISDALFIEPPYGADNCRSTNEIILGRIQGLIKNMPADHEDW</sequence>
<dbReference type="PROSITE" id="PS52001">
    <property type="entry name" value="AD"/>
    <property type="match status" value="1"/>
</dbReference>
<dbReference type="PANTHER" id="PTHR14710">
    <property type="entry name" value="GEM-ASSOCIATED PROTEIN 6"/>
    <property type="match status" value="1"/>
</dbReference>
<organism evidence="2 3">
    <name type="scientific">Mytilus coruscus</name>
    <name type="common">Sea mussel</name>
    <dbReference type="NCBI Taxonomy" id="42192"/>
    <lineage>
        <taxon>Eukaryota</taxon>
        <taxon>Metazoa</taxon>
        <taxon>Spiralia</taxon>
        <taxon>Lophotrochozoa</taxon>
        <taxon>Mollusca</taxon>
        <taxon>Bivalvia</taxon>
        <taxon>Autobranchia</taxon>
        <taxon>Pteriomorphia</taxon>
        <taxon>Mytilida</taxon>
        <taxon>Mytiloidea</taxon>
        <taxon>Mytilidae</taxon>
        <taxon>Mytilinae</taxon>
        <taxon>Mytilus</taxon>
    </lineage>
</organism>
<dbReference type="InterPro" id="IPR046856">
    <property type="entry name" value="Gemin6_C"/>
</dbReference>
<feature type="domain" description="AD" evidence="1">
    <location>
        <begin position="73"/>
        <end position="175"/>
    </location>
</feature>
<dbReference type="Gene3D" id="2.30.30.100">
    <property type="match status" value="1"/>
</dbReference>
<dbReference type="GO" id="GO:0032797">
    <property type="term" value="C:SMN complex"/>
    <property type="evidence" value="ECO:0007669"/>
    <property type="project" value="TreeGrafter"/>
</dbReference>
<dbReference type="InterPro" id="IPR009422">
    <property type="entry name" value="Gemin6"/>
</dbReference>
<evidence type="ECO:0000313" key="2">
    <source>
        <dbReference type="EMBL" id="CAC5403018.1"/>
    </source>
</evidence>
<dbReference type="OrthoDB" id="77463at2759"/>
<dbReference type="InterPro" id="IPR046857">
    <property type="entry name" value="Gemin6_Sm-like_dom"/>
</dbReference>
<dbReference type="EMBL" id="CACVKT020006658">
    <property type="protein sequence ID" value="CAC5403018.1"/>
    <property type="molecule type" value="Genomic_DNA"/>
</dbReference>
<proteinExistence type="predicted"/>
<dbReference type="PANTHER" id="PTHR14710:SF2">
    <property type="entry name" value="GEM-ASSOCIATED PROTEIN 6"/>
    <property type="match status" value="1"/>
</dbReference>